<evidence type="ECO:0000313" key="1">
    <source>
        <dbReference type="EMBL" id="KAF0742357.1"/>
    </source>
</evidence>
<dbReference type="VEuPathDB" id="FungiDB:H257_09895"/>
<dbReference type="Proteomes" id="UP000469452">
    <property type="component" value="Unassembled WGS sequence"/>
</dbReference>
<dbReference type="AlphaFoldDB" id="A0A6A5AAS0"/>
<proteinExistence type="predicted"/>
<name>A0A6A5AAS0_APHAT</name>
<evidence type="ECO:0008006" key="3">
    <source>
        <dbReference type="Google" id="ProtNLM"/>
    </source>
</evidence>
<protein>
    <recommendedName>
        <fullName evidence="3">Helitron helicase-like domain-containing protein</fullName>
    </recommendedName>
</protein>
<organism evidence="1 2">
    <name type="scientific">Aphanomyces astaci</name>
    <name type="common">Crayfish plague agent</name>
    <dbReference type="NCBI Taxonomy" id="112090"/>
    <lineage>
        <taxon>Eukaryota</taxon>
        <taxon>Sar</taxon>
        <taxon>Stramenopiles</taxon>
        <taxon>Oomycota</taxon>
        <taxon>Saprolegniomycetes</taxon>
        <taxon>Saprolegniales</taxon>
        <taxon>Verrucalvaceae</taxon>
        <taxon>Aphanomyces</taxon>
    </lineage>
</organism>
<dbReference type="PANTHER" id="PTHR10492">
    <property type="match status" value="1"/>
</dbReference>
<comment type="caution">
    <text evidence="1">The sequence shown here is derived from an EMBL/GenBank/DDBJ whole genome shotgun (WGS) entry which is preliminary data.</text>
</comment>
<evidence type="ECO:0000313" key="2">
    <source>
        <dbReference type="Proteomes" id="UP000469452"/>
    </source>
</evidence>
<accession>A0A6A5AAS0</accession>
<reference evidence="1 2" key="1">
    <citation type="submission" date="2019-06" db="EMBL/GenBank/DDBJ databases">
        <title>Genomics analysis of Aphanomyces spp. identifies a new class of oomycete effector associated with host adaptation.</title>
        <authorList>
            <person name="Gaulin E."/>
        </authorList>
    </citation>
    <scope>NUCLEOTIDE SEQUENCE [LARGE SCALE GENOMIC DNA]</scope>
    <source>
        <strain evidence="1 2">E</strain>
    </source>
</reference>
<dbReference type="EMBL" id="VJMI01014449">
    <property type="protein sequence ID" value="KAF0742357.1"/>
    <property type="molecule type" value="Genomic_DNA"/>
</dbReference>
<sequence length="167" mass="19265">MLLIMEDQDKFRTIEDIYSVVSARIPDEIKNPQLHESVNNFMTHTCTHVQYDDNGQPIPSARACTEKTGKCKKGFPQLLQATTTEGVDGYAKYRRHTAADQYSMPHNPYLVHKYNCLINVEVYTSIKAVKYLYKYVYRGSDRIAYAVFTNRERQPMLDEAGVRKDAT</sequence>
<gene>
    <name evidence="1" type="ORF">AaE_008622</name>
</gene>